<feature type="compositionally biased region" description="Basic and acidic residues" evidence="1">
    <location>
        <begin position="999"/>
        <end position="1017"/>
    </location>
</feature>
<dbReference type="RefSeq" id="XP_029217712.1">
    <property type="nucleotide sequence ID" value="XM_029366281.1"/>
</dbReference>
<feature type="region of interest" description="Disordered" evidence="1">
    <location>
        <begin position="931"/>
        <end position="1017"/>
    </location>
</feature>
<gene>
    <name evidence="2" type="ORF">BESB_079190</name>
</gene>
<reference evidence="2 3" key="1">
    <citation type="submission" date="2017-09" db="EMBL/GenBank/DDBJ databases">
        <title>Genome sequencing of Besnoitia besnoiti strain Bb-Ger1.</title>
        <authorList>
            <person name="Schares G."/>
            <person name="Venepally P."/>
            <person name="Lorenzi H.A."/>
        </authorList>
    </citation>
    <scope>NUCLEOTIDE SEQUENCE [LARGE SCALE GENOMIC DNA]</scope>
    <source>
        <strain evidence="2 3">Bb-Ger1</strain>
    </source>
</reference>
<evidence type="ECO:0000256" key="1">
    <source>
        <dbReference type="SAM" id="MobiDB-lite"/>
    </source>
</evidence>
<proteinExistence type="predicted"/>
<dbReference type="KEGG" id="bbes:BESB_079190"/>
<feature type="region of interest" description="Disordered" evidence="1">
    <location>
        <begin position="1"/>
        <end position="44"/>
    </location>
</feature>
<evidence type="ECO:0008006" key="4">
    <source>
        <dbReference type="Google" id="ProtNLM"/>
    </source>
</evidence>
<comment type="caution">
    <text evidence="2">The sequence shown here is derived from an EMBL/GenBank/DDBJ whole genome shotgun (WGS) entry which is preliminary data.</text>
</comment>
<feature type="compositionally biased region" description="Basic and acidic residues" evidence="1">
    <location>
        <begin position="497"/>
        <end position="512"/>
    </location>
</feature>
<feature type="compositionally biased region" description="Basic and acidic residues" evidence="1">
    <location>
        <begin position="225"/>
        <end position="245"/>
    </location>
</feature>
<sequence>MRVNPTGTGSAAQTVASGLESGSKIDQREAGSDEDASCGMPSAEDSWQRYPEVKNRVQGLSRALRYDAALSTIAANYGSCTSAPSSPAAFPHASSPAPSSAFPPLSDGSLQSCASLAERRRQAAAQLFNRVVQSCAFYATLPVLAKTFCLLLPASLVVDAVHELRQAERLRRHTDAVLHSESPEEVLGEARSLSSDATRGDAPRDGEAEGRRRGRIHTAQAPPREGTEKEEGGNPEATEKDKLLLREGLGNSGDSRRLALAGERGGDDLGTAEKANHVGAPSEVDVGLTFQATERGDGQEAGRGAPAAAQMPLFVALVEAFDTFSQVLDTDRWLLSPAYEHLLAFWRRTKLTASEGVQQGQCVGEEKREDGSYNAPLTRAETSSLASTSPSSTPASQSAVGAAAEKHARVYEKARSPCSDKDTERANRRELVSALLRVLMQGDVAIAENASLSPAFAQQVAEGRSPRARRGKGDCYAARPAASPSPANEPRQGSVSEAHEEHETRAGGESERLAPLFEFLEDAAEARAGHVGKELKRRRLERCQELLEHAARPCDIPLVPRYEATTGMRQEITQPPREEPTACSGGAGIVEGGEAAETGKKAHGEHAFESKKDTGACPSTDAGASCFLPLGEAELRLPFPISLPLCVSNGPRDERTGLLASRGGEATLLAGGLGFFGDSHTHVLLLGASLAAGNIGEARRQLSLLETKTSFLEFPPLSQGGNDCQISKWLQILQPTFVRRLEAAGLLHAEPRSGRGDRPAGARQTAAAPHRELARETQGGGAQEATGLPRSSEDEREALRVLLAAFVEATDQAERCPRDKHRHGAALFRAGTVDKAGASDSASLHASGAASRCSSSCSSLSAAASRVFSGLSSSAARVASAANPCASLSPSPSAQLASPVSASKFPSCVVSFASPESKVLCGGRNFVLRRETKKKGSRQSESRRGSRGEGEENPPERQTRRTDCMPASEDRGAPRRPSDPLEPEGEPKREGSASATSAKETESDGKASKQKRDQKEEQQKQIDFLVIHAEVDCLSQVPPEAAQGAAVCIVELDPAGLGYEAAHPCPMCLQALQSRGVSRAFFTTPFGIRGSSIRLDETSARRSTPAPLAFAEEVLAARREQRDDQQR</sequence>
<organism evidence="2 3">
    <name type="scientific">Besnoitia besnoiti</name>
    <name type="common">Apicomplexan protozoan</name>
    <dbReference type="NCBI Taxonomy" id="94643"/>
    <lineage>
        <taxon>Eukaryota</taxon>
        <taxon>Sar</taxon>
        <taxon>Alveolata</taxon>
        <taxon>Apicomplexa</taxon>
        <taxon>Conoidasida</taxon>
        <taxon>Coccidia</taxon>
        <taxon>Eucoccidiorida</taxon>
        <taxon>Eimeriorina</taxon>
        <taxon>Sarcocystidae</taxon>
        <taxon>Besnoitia</taxon>
    </lineage>
</organism>
<evidence type="ECO:0000313" key="3">
    <source>
        <dbReference type="Proteomes" id="UP000224006"/>
    </source>
</evidence>
<feature type="compositionally biased region" description="Basic and acidic residues" evidence="1">
    <location>
        <begin position="749"/>
        <end position="760"/>
    </location>
</feature>
<accession>A0A2A9MDE1</accession>
<name>A0A2A9MDE1_BESBE</name>
<feature type="compositionally biased region" description="Polar residues" evidence="1">
    <location>
        <begin position="1"/>
        <end position="16"/>
    </location>
</feature>
<dbReference type="EMBL" id="NWUJ01000008">
    <property type="protein sequence ID" value="PFH33703.1"/>
    <property type="molecule type" value="Genomic_DNA"/>
</dbReference>
<evidence type="ECO:0000313" key="2">
    <source>
        <dbReference type="EMBL" id="PFH33703.1"/>
    </source>
</evidence>
<dbReference type="VEuPathDB" id="ToxoDB:BESB_079190"/>
<keyword evidence="3" id="KW-1185">Reference proteome</keyword>
<feature type="compositionally biased region" description="Basic and acidic residues" evidence="1">
    <location>
        <begin position="938"/>
        <end position="991"/>
    </location>
</feature>
<feature type="region of interest" description="Disordered" evidence="1">
    <location>
        <begin position="356"/>
        <end position="406"/>
    </location>
</feature>
<feature type="compositionally biased region" description="Low complexity" evidence="1">
    <location>
        <begin position="477"/>
        <end position="486"/>
    </location>
</feature>
<dbReference type="Proteomes" id="UP000224006">
    <property type="component" value="Chromosome VII"/>
</dbReference>
<feature type="compositionally biased region" description="Low complexity" evidence="1">
    <location>
        <begin position="382"/>
        <end position="399"/>
    </location>
</feature>
<feature type="region of interest" description="Disordered" evidence="1">
    <location>
        <begin position="461"/>
        <end position="512"/>
    </location>
</feature>
<dbReference type="AlphaFoldDB" id="A0A2A9MDE1"/>
<feature type="compositionally biased region" description="Basic and acidic residues" evidence="1">
    <location>
        <begin position="198"/>
        <end position="211"/>
    </location>
</feature>
<protein>
    <recommendedName>
        <fullName evidence="4">Cytidine and deoxycytidylate deaminase zinc-binding region domain-containing protein</fullName>
    </recommendedName>
</protein>
<feature type="region of interest" description="Disordered" evidence="1">
    <location>
        <begin position="749"/>
        <end position="794"/>
    </location>
</feature>
<feature type="region of interest" description="Disordered" evidence="1">
    <location>
        <begin position="175"/>
        <end position="284"/>
    </location>
</feature>
<dbReference type="GeneID" id="40312846"/>
<dbReference type="OrthoDB" id="333711at2759"/>